<dbReference type="Gene3D" id="3.40.50.150">
    <property type="entry name" value="Vaccinia Virus protein VP39"/>
    <property type="match status" value="1"/>
</dbReference>
<evidence type="ECO:0000256" key="2">
    <source>
        <dbReference type="ARBA" id="ARBA00022679"/>
    </source>
</evidence>
<protein>
    <submittedName>
        <fullName evidence="4">Class I SAM-dependent methyltransferase</fullName>
    </submittedName>
</protein>
<dbReference type="GO" id="GO:0008168">
    <property type="term" value="F:methyltransferase activity"/>
    <property type="evidence" value="ECO:0007669"/>
    <property type="project" value="UniProtKB-KW"/>
</dbReference>
<keyword evidence="2 4" id="KW-0808">Transferase</keyword>
<keyword evidence="5" id="KW-1185">Reference proteome</keyword>
<dbReference type="InterPro" id="IPR029063">
    <property type="entry name" value="SAM-dependent_MTases_sf"/>
</dbReference>
<gene>
    <name evidence="4" type="ORF">EHW67_10650</name>
</gene>
<organism evidence="4 5">
    <name type="scientific">Arenibacter aquaticus</name>
    <dbReference type="NCBI Taxonomy" id="2489054"/>
    <lineage>
        <taxon>Bacteria</taxon>
        <taxon>Pseudomonadati</taxon>
        <taxon>Bacteroidota</taxon>
        <taxon>Flavobacteriia</taxon>
        <taxon>Flavobacteriales</taxon>
        <taxon>Flavobacteriaceae</taxon>
        <taxon>Arenibacter</taxon>
    </lineage>
</organism>
<evidence type="ECO:0000313" key="5">
    <source>
        <dbReference type="Proteomes" id="UP000267585"/>
    </source>
</evidence>
<accession>A0A430K318</accession>
<dbReference type="PANTHER" id="PTHR43861:SF1">
    <property type="entry name" value="TRANS-ACONITATE 2-METHYLTRANSFERASE"/>
    <property type="match status" value="1"/>
</dbReference>
<sequence>MDHNKETFETWNKIASLYQDKFMDLDLYNTSYDLICESISLKNARILEIGCGPGNITRYLLSKRPDFNILGLDIAPNMITLAKKNNPTATFKVMDCRDINLLTSQYDGIVSGFCLPFLSAANCVQFIKDSHQLLSNNGLLYISFVEGEPNKSGFITGSNGNRVYFNYHKLDTLRALLHLNSFMEPEVYHIDFKRTHSHLEQHTVLLTRKKQD</sequence>
<dbReference type="EMBL" id="RQPJ01000005">
    <property type="protein sequence ID" value="RTE53466.1"/>
    <property type="molecule type" value="Genomic_DNA"/>
</dbReference>
<feature type="domain" description="Methyltransferase" evidence="3">
    <location>
        <begin position="46"/>
        <end position="138"/>
    </location>
</feature>
<comment type="caution">
    <text evidence="4">The sequence shown here is derived from an EMBL/GenBank/DDBJ whole genome shotgun (WGS) entry which is preliminary data.</text>
</comment>
<evidence type="ECO:0000259" key="3">
    <source>
        <dbReference type="Pfam" id="PF13649"/>
    </source>
</evidence>
<dbReference type="SUPFAM" id="SSF53335">
    <property type="entry name" value="S-adenosyl-L-methionine-dependent methyltransferases"/>
    <property type="match status" value="1"/>
</dbReference>
<dbReference type="AlphaFoldDB" id="A0A430K318"/>
<name>A0A430K318_9FLAO</name>
<dbReference type="Proteomes" id="UP000267585">
    <property type="component" value="Unassembled WGS sequence"/>
</dbReference>
<dbReference type="RefSeq" id="WP_126162361.1">
    <property type="nucleotide sequence ID" value="NZ_RQPJ01000005.1"/>
</dbReference>
<dbReference type="OrthoDB" id="9789123at2"/>
<keyword evidence="1 4" id="KW-0489">Methyltransferase</keyword>
<dbReference type="CDD" id="cd02440">
    <property type="entry name" value="AdoMet_MTases"/>
    <property type="match status" value="1"/>
</dbReference>
<dbReference type="PANTHER" id="PTHR43861">
    <property type="entry name" value="TRANS-ACONITATE 2-METHYLTRANSFERASE-RELATED"/>
    <property type="match status" value="1"/>
</dbReference>
<dbReference type="Pfam" id="PF13649">
    <property type="entry name" value="Methyltransf_25"/>
    <property type="match status" value="1"/>
</dbReference>
<proteinExistence type="predicted"/>
<evidence type="ECO:0000313" key="4">
    <source>
        <dbReference type="EMBL" id="RTE53466.1"/>
    </source>
</evidence>
<evidence type="ECO:0000256" key="1">
    <source>
        <dbReference type="ARBA" id="ARBA00022603"/>
    </source>
</evidence>
<reference evidence="4 5" key="1">
    <citation type="submission" date="2018-11" db="EMBL/GenBank/DDBJ databases">
        <title>Arenibacter aquaticus sp.nov., a marine bacterium isolated from surface seawater in the South China Sea.</title>
        <authorList>
            <person name="Guo J."/>
            <person name="Sun J."/>
        </authorList>
    </citation>
    <scope>NUCLEOTIDE SEQUENCE [LARGE SCALE GENOMIC DNA]</scope>
    <source>
        <strain evidence="4 5">GUO666</strain>
    </source>
</reference>
<dbReference type="InterPro" id="IPR041698">
    <property type="entry name" value="Methyltransf_25"/>
</dbReference>
<dbReference type="GO" id="GO:0032259">
    <property type="term" value="P:methylation"/>
    <property type="evidence" value="ECO:0007669"/>
    <property type="project" value="UniProtKB-KW"/>
</dbReference>